<dbReference type="Gene3D" id="3.40.50.300">
    <property type="entry name" value="P-loop containing nucleotide triphosphate hydrolases"/>
    <property type="match status" value="1"/>
</dbReference>
<protein>
    <submittedName>
        <fullName evidence="3">P-loop containing nucleoside triphosphate hydrolase protein</fullName>
    </submittedName>
</protein>
<feature type="compositionally biased region" description="Polar residues" evidence="1">
    <location>
        <begin position="435"/>
        <end position="445"/>
    </location>
</feature>
<dbReference type="GO" id="GO:0016887">
    <property type="term" value="F:ATP hydrolysis activity"/>
    <property type="evidence" value="ECO:0007669"/>
    <property type="project" value="InterPro"/>
</dbReference>
<dbReference type="GO" id="GO:0005524">
    <property type="term" value="F:ATP binding"/>
    <property type="evidence" value="ECO:0007669"/>
    <property type="project" value="InterPro"/>
</dbReference>
<dbReference type="InterPro" id="IPR050168">
    <property type="entry name" value="AAA_ATPase_domain"/>
</dbReference>
<sequence>MNFHSTRIWRPVGDRLEKKRHAGNLTDNHRFAKYSYSWDRRAYTVYEVTWYDTFSSPSEYFYIVHPRTDVNIHSGHCLDTDALVLAAGKWTSELHEEIFVFDQGYWGKSKDLWKAIQGSSWEDVIIDPSMKKNIIEDVQGFFDSQQLYDEFAVPWKRGIIIHGLPGNGKTVSIKALINSLYARTPDPMPSLYVKSFETCSGDVQFSIRQVFQKARASAPCLLIFKDLDSLIKDEVRSYFLNEVDGLESNDGILMIGSTNHLDRLDPAISKRPSRFDRKYHFKLPDEEQREAYAHYWRKKLVGNRTMEFPDEVAGLIAKVTEGFSFAYLKELFVMSLLTVARGGVALNDFEVGDEDGDTEEEGEGEKVKETKKQPPRKMPTIDIPDHLAENILLKVIKHHTQLLLSEMDNSKEVDWSTGKKSMGQKKRNRGMASRMAQSTRAMDCS</sequence>
<dbReference type="GO" id="GO:1990275">
    <property type="term" value="F:preribosome binding"/>
    <property type="evidence" value="ECO:0007669"/>
    <property type="project" value="TreeGrafter"/>
</dbReference>
<evidence type="ECO:0000313" key="3">
    <source>
        <dbReference type="EMBL" id="KAF2206049.1"/>
    </source>
</evidence>
<dbReference type="PANTHER" id="PTHR23077:SF132">
    <property type="entry name" value="ATP-DEPENDENT ZN PROTEASE"/>
    <property type="match status" value="1"/>
</dbReference>
<dbReference type="EMBL" id="ML993846">
    <property type="protein sequence ID" value="KAF2206049.1"/>
    <property type="molecule type" value="Genomic_DNA"/>
</dbReference>
<dbReference type="InterPro" id="IPR003959">
    <property type="entry name" value="ATPase_AAA_core"/>
</dbReference>
<proteinExistence type="predicted"/>
<keyword evidence="4" id="KW-1185">Reference proteome</keyword>
<accession>A0A9P4MU49</accession>
<name>A0A9P4MU49_9PLEO</name>
<reference evidence="3" key="1">
    <citation type="journal article" date="2020" name="Stud. Mycol.">
        <title>101 Dothideomycetes genomes: a test case for predicting lifestyles and emergence of pathogens.</title>
        <authorList>
            <person name="Haridas S."/>
            <person name="Albert R."/>
            <person name="Binder M."/>
            <person name="Bloem J."/>
            <person name="Labutti K."/>
            <person name="Salamov A."/>
            <person name="Andreopoulos B."/>
            <person name="Baker S."/>
            <person name="Barry K."/>
            <person name="Bills G."/>
            <person name="Bluhm B."/>
            <person name="Cannon C."/>
            <person name="Castanera R."/>
            <person name="Culley D."/>
            <person name="Daum C."/>
            <person name="Ezra D."/>
            <person name="Gonzalez J."/>
            <person name="Henrissat B."/>
            <person name="Kuo A."/>
            <person name="Liang C."/>
            <person name="Lipzen A."/>
            <person name="Lutzoni F."/>
            <person name="Magnuson J."/>
            <person name="Mondo S."/>
            <person name="Nolan M."/>
            <person name="Ohm R."/>
            <person name="Pangilinan J."/>
            <person name="Park H.-J."/>
            <person name="Ramirez L."/>
            <person name="Alfaro M."/>
            <person name="Sun H."/>
            <person name="Tritt A."/>
            <person name="Yoshinaga Y."/>
            <person name="Zwiers L.-H."/>
            <person name="Turgeon B."/>
            <person name="Goodwin S."/>
            <person name="Spatafora J."/>
            <person name="Crous P."/>
            <person name="Grigoriev I."/>
        </authorList>
    </citation>
    <scope>NUCLEOTIDE SEQUENCE</scope>
    <source>
        <strain evidence="3">ATCC 74209</strain>
    </source>
</reference>
<evidence type="ECO:0000256" key="1">
    <source>
        <dbReference type="SAM" id="MobiDB-lite"/>
    </source>
</evidence>
<dbReference type="InterPro" id="IPR027417">
    <property type="entry name" value="P-loop_NTPase"/>
</dbReference>
<dbReference type="Gene3D" id="1.10.8.60">
    <property type="match status" value="1"/>
</dbReference>
<dbReference type="OrthoDB" id="2115716at2759"/>
<dbReference type="SUPFAM" id="SSF52540">
    <property type="entry name" value="P-loop containing nucleoside triphosphate hydrolases"/>
    <property type="match status" value="1"/>
</dbReference>
<evidence type="ECO:0000259" key="2">
    <source>
        <dbReference type="SMART" id="SM00382"/>
    </source>
</evidence>
<organism evidence="3 4">
    <name type="scientific">Delitschia confertaspora ATCC 74209</name>
    <dbReference type="NCBI Taxonomy" id="1513339"/>
    <lineage>
        <taxon>Eukaryota</taxon>
        <taxon>Fungi</taxon>
        <taxon>Dikarya</taxon>
        <taxon>Ascomycota</taxon>
        <taxon>Pezizomycotina</taxon>
        <taxon>Dothideomycetes</taxon>
        <taxon>Pleosporomycetidae</taxon>
        <taxon>Pleosporales</taxon>
        <taxon>Delitschiaceae</taxon>
        <taxon>Delitschia</taxon>
    </lineage>
</organism>
<dbReference type="Pfam" id="PF00004">
    <property type="entry name" value="AAA"/>
    <property type="match status" value="1"/>
</dbReference>
<dbReference type="GO" id="GO:0042254">
    <property type="term" value="P:ribosome biogenesis"/>
    <property type="evidence" value="ECO:0007669"/>
    <property type="project" value="TreeGrafter"/>
</dbReference>
<keyword evidence="3" id="KW-0378">Hydrolase</keyword>
<feature type="compositionally biased region" description="Acidic residues" evidence="1">
    <location>
        <begin position="351"/>
        <end position="363"/>
    </location>
</feature>
<feature type="region of interest" description="Disordered" evidence="1">
    <location>
        <begin position="351"/>
        <end position="382"/>
    </location>
</feature>
<feature type="domain" description="AAA+ ATPase" evidence="2">
    <location>
        <begin position="155"/>
        <end position="285"/>
    </location>
</feature>
<dbReference type="GO" id="GO:0005634">
    <property type="term" value="C:nucleus"/>
    <property type="evidence" value="ECO:0007669"/>
    <property type="project" value="TreeGrafter"/>
</dbReference>
<dbReference type="InterPro" id="IPR003593">
    <property type="entry name" value="AAA+_ATPase"/>
</dbReference>
<dbReference type="CDD" id="cd19481">
    <property type="entry name" value="RecA-like_protease"/>
    <property type="match status" value="1"/>
</dbReference>
<dbReference type="AlphaFoldDB" id="A0A9P4MU49"/>
<dbReference type="PANTHER" id="PTHR23077">
    <property type="entry name" value="AAA-FAMILY ATPASE"/>
    <property type="match status" value="1"/>
</dbReference>
<dbReference type="SMART" id="SM00382">
    <property type="entry name" value="AAA"/>
    <property type="match status" value="1"/>
</dbReference>
<gene>
    <name evidence="3" type="ORF">GQ43DRAFT_445573</name>
</gene>
<feature type="region of interest" description="Disordered" evidence="1">
    <location>
        <begin position="413"/>
        <end position="445"/>
    </location>
</feature>
<dbReference type="Proteomes" id="UP000799536">
    <property type="component" value="Unassembled WGS sequence"/>
</dbReference>
<comment type="caution">
    <text evidence="3">The sequence shown here is derived from an EMBL/GenBank/DDBJ whole genome shotgun (WGS) entry which is preliminary data.</text>
</comment>
<dbReference type="GO" id="GO:0003723">
    <property type="term" value="F:RNA binding"/>
    <property type="evidence" value="ECO:0007669"/>
    <property type="project" value="TreeGrafter"/>
</dbReference>
<evidence type="ECO:0000313" key="4">
    <source>
        <dbReference type="Proteomes" id="UP000799536"/>
    </source>
</evidence>